<proteinExistence type="predicted"/>
<organism evidence="1 2">
    <name type="scientific">Pseudocohnilembus persalinus</name>
    <name type="common">Ciliate</name>
    <dbReference type="NCBI Taxonomy" id="266149"/>
    <lineage>
        <taxon>Eukaryota</taxon>
        <taxon>Sar</taxon>
        <taxon>Alveolata</taxon>
        <taxon>Ciliophora</taxon>
        <taxon>Intramacronucleata</taxon>
        <taxon>Oligohymenophorea</taxon>
        <taxon>Scuticociliatia</taxon>
        <taxon>Philasterida</taxon>
        <taxon>Pseudocohnilembidae</taxon>
        <taxon>Pseudocohnilembus</taxon>
    </lineage>
</organism>
<sequence length="150" mass="18094">MIEQQQQFKVRQNQSLQAHLLCDICFDDDDNEEWPMIRCKFCYVACHNLCYGQYKYPEQDKEQAIDKKKSAKKGKKKKEDLLKELQDYEQKEREMDGPALYDIDENKIQKFIPIDIGIEWVHVSCVDLQEDMYFHNYNERCEMQQNTSYS</sequence>
<dbReference type="SUPFAM" id="SSF57903">
    <property type="entry name" value="FYVE/PHD zinc finger"/>
    <property type="match status" value="1"/>
</dbReference>
<dbReference type="InterPro" id="IPR011011">
    <property type="entry name" value="Znf_FYVE_PHD"/>
</dbReference>
<accession>A0A0V0QB99</accession>
<name>A0A0V0QB99_PSEPJ</name>
<evidence type="ECO:0000313" key="1">
    <source>
        <dbReference type="EMBL" id="KRW99517.1"/>
    </source>
</evidence>
<comment type="caution">
    <text evidence="1">The sequence shown here is derived from an EMBL/GenBank/DDBJ whole genome shotgun (WGS) entry which is preliminary data.</text>
</comment>
<dbReference type="EMBL" id="LDAU01000211">
    <property type="protein sequence ID" value="KRW99517.1"/>
    <property type="molecule type" value="Genomic_DNA"/>
</dbReference>
<dbReference type="InterPro" id="IPR013083">
    <property type="entry name" value="Znf_RING/FYVE/PHD"/>
</dbReference>
<evidence type="ECO:0000313" key="2">
    <source>
        <dbReference type="Proteomes" id="UP000054937"/>
    </source>
</evidence>
<protein>
    <submittedName>
        <fullName evidence="1">Zinc finger, FYVE/PHD-type</fullName>
    </submittedName>
</protein>
<gene>
    <name evidence="1" type="ORF">PPERSA_03987</name>
</gene>
<reference evidence="1 2" key="1">
    <citation type="journal article" date="2015" name="Sci. Rep.">
        <title>Genome of the facultative scuticociliatosis pathogen Pseudocohnilembus persalinus provides insight into its virulence through horizontal gene transfer.</title>
        <authorList>
            <person name="Xiong J."/>
            <person name="Wang G."/>
            <person name="Cheng J."/>
            <person name="Tian M."/>
            <person name="Pan X."/>
            <person name="Warren A."/>
            <person name="Jiang C."/>
            <person name="Yuan D."/>
            <person name="Miao W."/>
        </authorList>
    </citation>
    <scope>NUCLEOTIDE SEQUENCE [LARGE SCALE GENOMIC DNA]</scope>
    <source>
        <strain evidence="1">36N120E</strain>
    </source>
</reference>
<keyword evidence="2" id="KW-1185">Reference proteome</keyword>
<dbReference type="Proteomes" id="UP000054937">
    <property type="component" value="Unassembled WGS sequence"/>
</dbReference>
<dbReference type="AlphaFoldDB" id="A0A0V0QB99"/>
<dbReference type="InParanoid" id="A0A0V0QB99"/>
<dbReference type="Gene3D" id="3.30.40.10">
    <property type="entry name" value="Zinc/RING finger domain, C3HC4 (zinc finger)"/>
    <property type="match status" value="1"/>
</dbReference>